<protein>
    <submittedName>
        <fullName evidence="2">Uncharacterized protein</fullName>
    </submittedName>
</protein>
<dbReference type="AlphaFoldDB" id="A5FLC0"/>
<feature type="chain" id="PRO_5030164649" evidence="1">
    <location>
        <begin position="18"/>
        <end position="315"/>
    </location>
</feature>
<reference evidence="2 3" key="1">
    <citation type="journal article" date="2009" name="Appl. Environ. Microbiol.">
        <title>Novel features of the polysaccharide-digesting gliding bacterium Flavobacterium johnsoniae as revealed by genome sequence analysis.</title>
        <authorList>
            <person name="McBride M.J."/>
            <person name="Xie G."/>
            <person name="Martens E.C."/>
            <person name="Lapidus A."/>
            <person name="Henrissat B."/>
            <person name="Rhodes R.G."/>
            <person name="Goltsman E."/>
            <person name="Wang W."/>
            <person name="Xu J."/>
            <person name="Hunnicutt D.W."/>
            <person name="Staroscik A.M."/>
            <person name="Hoover T.R."/>
            <person name="Cheng Y.Q."/>
            <person name="Stein J.L."/>
        </authorList>
    </citation>
    <scope>NUCLEOTIDE SEQUENCE [LARGE SCALE GENOMIC DNA]</scope>
    <source>
        <strain evidence="3">ATCC 17061 / DSM 2064 / JCM 8514 / BCRC 14874 / CCUG 350202 / NBRC 14942 / NCIMB 11054 / UW101</strain>
    </source>
</reference>
<dbReference type="GeneID" id="31763839"/>
<dbReference type="EMBL" id="CP000685">
    <property type="protein sequence ID" value="ABQ03998.1"/>
    <property type="molecule type" value="Genomic_DNA"/>
</dbReference>
<evidence type="ECO:0000256" key="1">
    <source>
        <dbReference type="SAM" id="SignalP"/>
    </source>
</evidence>
<organism evidence="2 3">
    <name type="scientific">Flavobacterium johnsoniae (strain ATCC 17061 / DSM 2064 / JCM 8514 / BCRC 14874 / CCUG 350202 / NBRC 14942 / NCIMB 11054 / UW101)</name>
    <name type="common">Cytophaga johnsonae</name>
    <dbReference type="NCBI Taxonomy" id="376686"/>
    <lineage>
        <taxon>Bacteria</taxon>
        <taxon>Pseudomonadati</taxon>
        <taxon>Bacteroidota</taxon>
        <taxon>Flavobacteriia</taxon>
        <taxon>Flavobacteriales</taxon>
        <taxon>Flavobacteriaceae</taxon>
        <taxon>Flavobacterium</taxon>
    </lineage>
</organism>
<accession>A5FLC0</accession>
<evidence type="ECO:0000313" key="2">
    <source>
        <dbReference type="EMBL" id="ABQ03998.1"/>
    </source>
</evidence>
<sequence>MKKIALLIVLNCGLMCAQTKTLVTINGERITIDPNAGGDNLGDHTATTTLNLDTHDISSAATAFIKKDAQFFDTNTANSNTFTVNKNNGTFGIYNSSAGANALSINETSSKTTVVSAQIKQGADSPASTPDNSYVAVAGDTNGNVSWKPLYKVKGATTDITQIYSIDFTKINTSTFTPIGNFSMRLTAPATGVLYIKAAMINFIMLAYTTPTSIKTEMVIAVNGVPIPEGYGVSFITTGATSAYANKTNYHPTSTNIYCLYPVTEGQTYIFSVMARVADYTDSAALPFNYVGTYVPTDRTDKYYNSRMQATLVAD</sequence>
<keyword evidence="3" id="KW-1185">Reference proteome</keyword>
<dbReference type="STRING" id="376686.Fjoh_0965"/>
<keyword evidence="1" id="KW-0732">Signal</keyword>
<dbReference type="OrthoDB" id="1377504at2"/>
<dbReference type="SUPFAM" id="SSF82171">
    <property type="entry name" value="DPP6 N-terminal domain-like"/>
    <property type="match status" value="1"/>
</dbReference>
<proteinExistence type="predicted"/>
<dbReference type="HOGENOM" id="CLU_890679_0_0_10"/>
<dbReference type="KEGG" id="fjo:Fjoh_0965"/>
<dbReference type="Proteomes" id="UP000006694">
    <property type="component" value="Chromosome"/>
</dbReference>
<evidence type="ECO:0000313" key="3">
    <source>
        <dbReference type="Proteomes" id="UP000006694"/>
    </source>
</evidence>
<gene>
    <name evidence="2" type="ordered locus">Fjoh_0965</name>
</gene>
<feature type="signal peptide" evidence="1">
    <location>
        <begin position="1"/>
        <end position="17"/>
    </location>
</feature>
<name>A5FLC0_FLAJ1</name>
<dbReference type="RefSeq" id="WP_012023051.1">
    <property type="nucleotide sequence ID" value="NC_009441.1"/>
</dbReference>